<dbReference type="EMBL" id="MPGH01000109">
    <property type="protein sequence ID" value="OLN86791.1"/>
    <property type="molecule type" value="Genomic_DNA"/>
</dbReference>
<dbReference type="STRING" id="708187.A0A1Q8RR54"/>
<dbReference type="AlphaFoldDB" id="A0A1Q8RR54"/>
<proteinExistence type="predicted"/>
<evidence type="ECO:0000256" key="1">
    <source>
        <dbReference type="ARBA" id="ARBA00023002"/>
    </source>
</evidence>
<dbReference type="Gene3D" id="3.40.50.720">
    <property type="entry name" value="NAD(P)-binding Rossmann-like Domain"/>
    <property type="match status" value="1"/>
</dbReference>
<keyword evidence="3" id="KW-1185">Reference proteome</keyword>
<dbReference type="InterPro" id="IPR036291">
    <property type="entry name" value="NAD(P)-bd_dom_sf"/>
</dbReference>
<dbReference type="PANTHER" id="PTHR43157">
    <property type="entry name" value="PHOSPHATIDYLINOSITOL-GLYCAN BIOSYNTHESIS CLASS F PROTEIN-RELATED"/>
    <property type="match status" value="1"/>
</dbReference>
<accession>A0A1Q8RR54</accession>
<name>A0A1Q8RR54_9PEZI</name>
<organism evidence="2 3">
    <name type="scientific">Colletotrichum chlorophyti</name>
    <dbReference type="NCBI Taxonomy" id="708187"/>
    <lineage>
        <taxon>Eukaryota</taxon>
        <taxon>Fungi</taxon>
        <taxon>Dikarya</taxon>
        <taxon>Ascomycota</taxon>
        <taxon>Pezizomycotina</taxon>
        <taxon>Sordariomycetes</taxon>
        <taxon>Hypocreomycetidae</taxon>
        <taxon>Glomerellales</taxon>
        <taxon>Glomerellaceae</taxon>
        <taxon>Colletotrichum</taxon>
    </lineage>
</organism>
<evidence type="ECO:0000313" key="2">
    <source>
        <dbReference type="EMBL" id="OLN86791.1"/>
    </source>
</evidence>
<keyword evidence="1" id="KW-0560">Oxidoreductase</keyword>
<reference evidence="2 3" key="1">
    <citation type="submission" date="2016-11" db="EMBL/GenBank/DDBJ databases">
        <title>Draft Genome Assembly of Colletotrichum chlorophyti a pathogen of herbaceous plants.</title>
        <authorList>
            <person name="Gan P."/>
            <person name="Narusaka M."/>
            <person name="Tsushima A."/>
            <person name="Narusaka Y."/>
            <person name="Takano Y."/>
            <person name="Shirasu K."/>
        </authorList>
    </citation>
    <scope>NUCLEOTIDE SEQUENCE [LARGE SCALE GENOMIC DNA]</scope>
    <source>
        <strain evidence="2 3">NTL11</strain>
    </source>
</reference>
<sequence>MVIPKLQLDGMTTIGASSEESLAQESTLHVLFNNASVTVQDYELHIGIKNLGHFLFTNFPIPPLKRTAQLSPSNIVGVVWVSSSAADGAPHPAIVLSNMNHHNEESMRAKYARSKAGNVIHCCEYALKTSGSGIALYPADFVTNLQQNMPKAQLAKSDLEDPALANRFPTHPL</sequence>
<dbReference type="SUPFAM" id="SSF51735">
    <property type="entry name" value="NAD(P)-binding Rossmann-fold domains"/>
    <property type="match status" value="1"/>
</dbReference>
<dbReference type="Proteomes" id="UP000186583">
    <property type="component" value="Unassembled WGS sequence"/>
</dbReference>
<comment type="caution">
    <text evidence="2">The sequence shown here is derived from an EMBL/GenBank/DDBJ whole genome shotgun (WGS) entry which is preliminary data.</text>
</comment>
<gene>
    <name evidence="2" type="ORF">CCHL11_07858</name>
</gene>
<dbReference type="GO" id="GO:0016491">
    <property type="term" value="F:oxidoreductase activity"/>
    <property type="evidence" value="ECO:0007669"/>
    <property type="project" value="UniProtKB-KW"/>
</dbReference>
<dbReference type="PANTHER" id="PTHR43157:SF31">
    <property type="entry name" value="PHOSPHATIDYLINOSITOL-GLYCAN BIOSYNTHESIS CLASS F PROTEIN"/>
    <property type="match status" value="1"/>
</dbReference>
<protein>
    <submittedName>
        <fullName evidence="2">Putative oxidoreductase C736.13-like protein 6</fullName>
    </submittedName>
</protein>
<evidence type="ECO:0000313" key="3">
    <source>
        <dbReference type="Proteomes" id="UP000186583"/>
    </source>
</evidence>
<dbReference type="OrthoDB" id="191139at2759"/>